<gene>
    <name evidence="1" type="ORF">NQ176_g3660</name>
</gene>
<organism evidence="1 2">
    <name type="scientific">Zarea fungicola</name>
    <dbReference type="NCBI Taxonomy" id="93591"/>
    <lineage>
        <taxon>Eukaryota</taxon>
        <taxon>Fungi</taxon>
        <taxon>Dikarya</taxon>
        <taxon>Ascomycota</taxon>
        <taxon>Pezizomycotina</taxon>
        <taxon>Sordariomycetes</taxon>
        <taxon>Hypocreomycetidae</taxon>
        <taxon>Hypocreales</taxon>
        <taxon>Cordycipitaceae</taxon>
        <taxon>Zarea</taxon>
    </lineage>
</organism>
<evidence type="ECO:0000313" key="1">
    <source>
        <dbReference type="EMBL" id="KAJ2978726.1"/>
    </source>
</evidence>
<accession>A0ACC1NJE6</accession>
<protein>
    <submittedName>
        <fullName evidence="1">Uncharacterized protein</fullName>
    </submittedName>
</protein>
<comment type="caution">
    <text evidence="1">The sequence shown here is derived from an EMBL/GenBank/DDBJ whole genome shotgun (WGS) entry which is preliminary data.</text>
</comment>
<dbReference type="EMBL" id="JANJQO010000349">
    <property type="protein sequence ID" value="KAJ2978726.1"/>
    <property type="molecule type" value="Genomic_DNA"/>
</dbReference>
<evidence type="ECO:0000313" key="2">
    <source>
        <dbReference type="Proteomes" id="UP001143910"/>
    </source>
</evidence>
<reference evidence="1" key="1">
    <citation type="submission" date="2022-08" db="EMBL/GenBank/DDBJ databases">
        <title>Genome Sequence of Lecanicillium fungicola.</title>
        <authorList>
            <person name="Buettner E."/>
        </authorList>
    </citation>
    <scope>NUCLEOTIDE SEQUENCE</scope>
    <source>
        <strain evidence="1">Babe33</strain>
    </source>
</reference>
<proteinExistence type="predicted"/>
<keyword evidence="2" id="KW-1185">Reference proteome</keyword>
<name>A0ACC1NJE6_9HYPO</name>
<sequence length="236" mass="25110">MSTGFQQQYSFRSSTVQDALDGEMLFSAKDALLIDPPHTATSLQSAAVSGSSDFAGSLREISAASSSTTTPVPSATGPLHVSSGSRMEKPRMDKARSQCLRLCGEVTTAFDSVAEKMSDYTTLATHLPRGFVALADEVLGACSELSRIYSGLSDAALPGQNLPGDVIAAIEKKLRGAQGHIKALDQVVTKLLDHARSGAKSRLFRTFGRMSPSDQVEKLKLEATKMREDLKKGNSA</sequence>
<dbReference type="Proteomes" id="UP001143910">
    <property type="component" value="Unassembled WGS sequence"/>
</dbReference>